<dbReference type="PANTHER" id="PTHR48081:SF8">
    <property type="entry name" value="ALPHA_BETA HYDROLASE FOLD-3 DOMAIN-CONTAINING PROTEIN-RELATED"/>
    <property type="match status" value="1"/>
</dbReference>
<feature type="domain" description="Alpha/beta hydrolase fold-3" evidence="2">
    <location>
        <begin position="95"/>
        <end position="301"/>
    </location>
</feature>
<organism evidence="3 4">
    <name type="scientific">Schumannella luteola</name>
    <dbReference type="NCBI Taxonomy" id="472059"/>
    <lineage>
        <taxon>Bacteria</taxon>
        <taxon>Bacillati</taxon>
        <taxon>Actinomycetota</taxon>
        <taxon>Actinomycetes</taxon>
        <taxon>Micrococcales</taxon>
        <taxon>Microbacteriaceae</taxon>
        <taxon>Schumannella</taxon>
    </lineage>
</organism>
<accession>A0A852YB77</accession>
<dbReference type="InterPro" id="IPR013094">
    <property type="entry name" value="AB_hydrolase_3"/>
</dbReference>
<dbReference type="Pfam" id="PF07859">
    <property type="entry name" value="Abhydrolase_3"/>
    <property type="match status" value="1"/>
</dbReference>
<keyword evidence="1 3" id="KW-0378">Hydrolase</keyword>
<dbReference type="GO" id="GO:0016787">
    <property type="term" value="F:hydrolase activity"/>
    <property type="evidence" value="ECO:0007669"/>
    <property type="project" value="UniProtKB-KW"/>
</dbReference>
<dbReference type="Proteomes" id="UP000553888">
    <property type="component" value="Unassembled WGS sequence"/>
</dbReference>
<dbReference type="Gene3D" id="3.40.50.1820">
    <property type="entry name" value="alpha/beta hydrolase"/>
    <property type="match status" value="1"/>
</dbReference>
<evidence type="ECO:0000256" key="1">
    <source>
        <dbReference type="ARBA" id="ARBA00022801"/>
    </source>
</evidence>
<evidence type="ECO:0000259" key="2">
    <source>
        <dbReference type="Pfam" id="PF07859"/>
    </source>
</evidence>
<dbReference type="SUPFAM" id="SSF53474">
    <property type="entry name" value="alpha/beta-Hydrolases"/>
    <property type="match status" value="1"/>
</dbReference>
<dbReference type="AlphaFoldDB" id="A0A852YB77"/>
<dbReference type="PANTHER" id="PTHR48081">
    <property type="entry name" value="AB HYDROLASE SUPERFAMILY PROTEIN C4A8.06C"/>
    <property type="match status" value="1"/>
</dbReference>
<keyword evidence="4" id="KW-1185">Reference proteome</keyword>
<evidence type="ECO:0000313" key="3">
    <source>
        <dbReference type="EMBL" id="NYG98451.1"/>
    </source>
</evidence>
<sequence length="340" mass="37005">MSFTKPRLDAFARAVDERLKPRAPAPGKTAQQRRANAEAFDPIMCAELGIGPVDLATEEHTLSVAGHPDARLRVYWPTTERPAATADGAAGLPILVYFFGGGFEIAGIDWVWWDASFRERARDAGVIVIAGEYSHAPERKFPTQAEQCWTVFEWAAEHARELGGDPERLAIGGGSAGGNLAAATLLMNRDRANRPVRLQLLEVPLLDLTGAHLKSQPGIPKLVFWQLARTLVTQYLGRDRALRRNPYASPLRAESFAGLPPAVIYTAELDALRGDGEAYARALSEAGVPVSCVRMIGQNHGSAGYRHAVPMSDHQHRDIVATLRTLHDDPVVYPQIGAAL</sequence>
<protein>
    <submittedName>
        <fullName evidence="3">Acetyl esterase</fullName>
        <ecNumber evidence="3">3.1.1.-</ecNumber>
    </submittedName>
</protein>
<reference evidence="3 4" key="1">
    <citation type="submission" date="2020-07" db="EMBL/GenBank/DDBJ databases">
        <title>Sequencing the genomes of 1000 actinobacteria strains.</title>
        <authorList>
            <person name="Klenk H.-P."/>
        </authorList>
    </citation>
    <scope>NUCLEOTIDE SEQUENCE [LARGE SCALE GENOMIC DNA]</scope>
    <source>
        <strain evidence="3 4">DSM 23141</strain>
    </source>
</reference>
<comment type="caution">
    <text evidence="3">The sequence shown here is derived from an EMBL/GenBank/DDBJ whole genome shotgun (WGS) entry which is preliminary data.</text>
</comment>
<dbReference type="EC" id="3.1.1.-" evidence="3"/>
<dbReference type="InterPro" id="IPR050300">
    <property type="entry name" value="GDXG_lipolytic_enzyme"/>
</dbReference>
<proteinExistence type="predicted"/>
<dbReference type="EMBL" id="JACBZY010000001">
    <property type="protein sequence ID" value="NYG98451.1"/>
    <property type="molecule type" value="Genomic_DNA"/>
</dbReference>
<dbReference type="RefSeq" id="WP_246286696.1">
    <property type="nucleotide sequence ID" value="NZ_JACBZY010000001.1"/>
</dbReference>
<evidence type="ECO:0000313" key="4">
    <source>
        <dbReference type="Proteomes" id="UP000553888"/>
    </source>
</evidence>
<name>A0A852YB77_9MICO</name>
<dbReference type="InterPro" id="IPR029058">
    <property type="entry name" value="AB_hydrolase_fold"/>
</dbReference>
<gene>
    <name evidence="3" type="ORF">BJ979_001077</name>
</gene>